<comment type="caution">
    <text evidence="1">The sequence shown here is derived from an EMBL/GenBank/DDBJ whole genome shotgun (WGS) entry which is preliminary data.</text>
</comment>
<dbReference type="EMBL" id="JAODBU010000002">
    <property type="protein sequence ID" value="MCT7397947.1"/>
    <property type="molecule type" value="Genomic_DNA"/>
</dbReference>
<evidence type="ECO:0000313" key="1">
    <source>
        <dbReference type="EMBL" id="MCT7397947.1"/>
    </source>
</evidence>
<proteinExistence type="predicted"/>
<name>A0ABT2LXC4_9FIRM</name>
<dbReference type="RefSeq" id="WP_022087914.1">
    <property type="nucleotide sequence ID" value="NZ_JAODBU010000002.1"/>
</dbReference>
<sequence length="241" mass="27208">MKKKISIIALCVAVAGVIAYFPIKTALGGNDVMSQWGKILSDDSKNETSGSKGKFRIATDGPAAQTYSASDEIFECGKDILITKREIEVSKAFYMLKGESEKTAEKEAVKYMEEFNAMYVKAIKAGFDVTDEEVDNYIADLKKMSDEAENADDVKKVIAQFDSEDEYWAYEKEVYQKQLPIQKYVESLESDYVKKPGTDVNNESGTKAWNKELDKIKEKAAKEQKYKKVKSVKDIDNKFVK</sequence>
<keyword evidence="2" id="KW-1185">Reference proteome</keyword>
<organism evidence="1 2">
    <name type="scientific">Eubacterium album</name>
    <dbReference type="NCBI Taxonomy" id="2978477"/>
    <lineage>
        <taxon>Bacteria</taxon>
        <taxon>Bacillati</taxon>
        <taxon>Bacillota</taxon>
        <taxon>Clostridia</taxon>
        <taxon>Eubacteriales</taxon>
        <taxon>Eubacteriaceae</taxon>
        <taxon>Eubacterium</taxon>
    </lineage>
</organism>
<dbReference type="Proteomes" id="UP001431199">
    <property type="component" value="Unassembled WGS sequence"/>
</dbReference>
<reference evidence="1" key="1">
    <citation type="submission" date="2022-09" db="EMBL/GenBank/DDBJ databases">
        <title>Eubacterium sp. LFL-14 isolated from human feces.</title>
        <authorList>
            <person name="Liu F."/>
        </authorList>
    </citation>
    <scope>NUCLEOTIDE SEQUENCE</scope>
    <source>
        <strain evidence="1">LFL-14</strain>
    </source>
</reference>
<evidence type="ECO:0000313" key="2">
    <source>
        <dbReference type="Proteomes" id="UP001431199"/>
    </source>
</evidence>
<protein>
    <submittedName>
        <fullName evidence="1">Uncharacterized protein</fullName>
    </submittedName>
</protein>
<gene>
    <name evidence="1" type="ORF">N5B56_02435</name>
</gene>
<accession>A0ABT2LXC4</accession>